<sequence length="109" mass="12253">MRRAKCSVHHGYAADKQAAQRYAEEVYFQSQPNQGMPAKKLNDHLFSSEELEYAEMEAACIQVEFPIVNVLIRNFSPAAKHLLITWLRSSSSKQVFSPPPPSISTAVCK</sequence>
<reference evidence="1 2" key="1">
    <citation type="submission" date="2018-11" db="EMBL/GenBank/DDBJ databases">
        <authorList>
            <consortium name="Pathogen Informatics"/>
        </authorList>
    </citation>
    <scope>NUCLEOTIDE SEQUENCE [LARGE SCALE GENOMIC DNA]</scope>
    <source>
        <strain>Denwood</strain>
        <strain evidence="2">Zambia</strain>
    </source>
</reference>
<dbReference type="AlphaFoldDB" id="A0A183P6U5"/>
<keyword evidence="2" id="KW-1185">Reference proteome</keyword>
<name>A0A183P6U5_9TREM</name>
<evidence type="ECO:0000313" key="1">
    <source>
        <dbReference type="EMBL" id="VDP52814.1"/>
    </source>
</evidence>
<organism evidence="1 2">
    <name type="scientific">Schistosoma mattheei</name>
    <dbReference type="NCBI Taxonomy" id="31246"/>
    <lineage>
        <taxon>Eukaryota</taxon>
        <taxon>Metazoa</taxon>
        <taxon>Spiralia</taxon>
        <taxon>Lophotrochozoa</taxon>
        <taxon>Platyhelminthes</taxon>
        <taxon>Trematoda</taxon>
        <taxon>Digenea</taxon>
        <taxon>Strigeidida</taxon>
        <taxon>Schistosomatoidea</taxon>
        <taxon>Schistosomatidae</taxon>
        <taxon>Schistosoma</taxon>
    </lineage>
</organism>
<proteinExistence type="predicted"/>
<dbReference type="EMBL" id="UZAL01030248">
    <property type="protein sequence ID" value="VDP52814.1"/>
    <property type="molecule type" value="Genomic_DNA"/>
</dbReference>
<evidence type="ECO:0000313" key="2">
    <source>
        <dbReference type="Proteomes" id="UP000269396"/>
    </source>
</evidence>
<dbReference type="Proteomes" id="UP000269396">
    <property type="component" value="Unassembled WGS sequence"/>
</dbReference>
<accession>A0A183P6U5</accession>
<protein>
    <submittedName>
        <fullName evidence="1">Uncharacterized protein</fullName>
    </submittedName>
</protein>
<gene>
    <name evidence="1" type="ORF">SMTD_LOCUS10081</name>
</gene>